<dbReference type="AlphaFoldDB" id="A0A942ZW74"/>
<proteinExistence type="predicted"/>
<dbReference type="InterPro" id="IPR024248">
    <property type="entry name" value="DUF2695"/>
</dbReference>
<name>A0A942ZW74_9FIRM</name>
<protein>
    <submittedName>
        <fullName evidence="1">DUF2695 domain-containing protein</fullName>
    </submittedName>
</protein>
<evidence type="ECO:0000313" key="1">
    <source>
        <dbReference type="EMBL" id="MBS4883481.1"/>
    </source>
</evidence>
<dbReference type="Pfam" id="PF10905">
    <property type="entry name" value="DUF2695"/>
    <property type="match status" value="1"/>
</dbReference>
<dbReference type="EMBL" id="JAGZMZ010000003">
    <property type="protein sequence ID" value="MBS4883481.1"/>
    <property type="molecule type" value="Genomic_DNA"/>
</dbReference>
<sequence length="78" mass="8932">MPVEKFVQLFDYLDKANQGCKGDLQLTVRFLEEHQCPVKDVVEWLYKNGGGCDCEVLANVEERFVVMKIIPEPDIDEG</sequence>
<comment type="caution">
    <text evidence="1">The sequence shown here is derived from an EMBL/GenBank/DDBJ whole genome shotgun (WGS) entry which is preliminary data.</text>
</comment>
<gene>
    <name evidence="1" type="ORF">KHZ85_01805</name>
</gene>
<accession>A0A942ZW74</accession>
<reference evidence="1" key="1">
    <citation type="submission" date="2021-02" db="EMBL/GenBank/DDBJ databases">
        <title>Infant gut strain persistence is associated with maternal origin, phylogeny, and functional potential including surface adhesion and iron acquisition.</title>
        <authorList>
            <person name="Lou Y.C."/>
        </authorList>
    </citation>
    <scope>NUCLEOTIDE SEQUENCE</scope>
    <source>
        <strain evidence="1">L3_108_103G1_dasL3_108_103G1_concoct_2</strain>
    </source>
</reference>
<dbReference type="Proteomes" id="UP000753219">
    <property type="component" value="Unassembled WGS sequence"/>
</dbReference>
<organism evidence="1 2">
    <name type="scientific">Amedibacillus dolichus</name>
    <dbReference type="NCBI Taxonomy" id="31971"/>
    <lineage>
        <taxon>Bacteria</taxon>
        <taxon>Bacillati</taxon>
        <taxon>Bacillota</taxon>
        <taxon>Erysipelotrichia</taxon>
        <taxon>Erysipelotrichales</taxon>
        <taxon>Erysipelotrichaceae</taxon>
        <taxon>Amedibacillus</taxon>
    </lineage>
</organism>
<evidence type="ECO:0000313" key="2">
    <source>
        <dbReference type="Proteomes" id="UP000753219"/>
    </source>
</evidence>